<accession>A0ABT5XML9</accession>
<name>A0ABT5XML9_9FLAO</name>
<sequence length="286" mass="33181">MKQKLIYILGAGRSGTTILDIVLGNCSDSISLGEINRFFKRNGIAPKREIDSKEYVFWDKIKGTFDKNLEGDYSRFKKAFDKNEYHTHFLKPLLFGSDKFYQNTLIKQYESIAEHTKDKKVLIESSKYPARALNVSSALKDKMEVGYVYLKKDPVKVVSSFGKKGLEQPAKPFLASNLYYFTINVFCYLTVWKLRKRGHNVVVLKYEDLIAEPLRVLDRIGSRLGIEVEAAKDKIKDDEALDTGYLFDGNRIRLKDNIVLQRDLKKVDRKGSAYYFTRVFNYLIYR</sequence>
<dbReference type="EMBL" id="JARFVA010000002">
    <property type="protein sequence ID" value="MDF0706871.1"/>
    <property type="molecule type" value="Genomic_DNA"/>
</dbReference>
<dbReference type="SUPFAM" id="SSF52540">
    <property type="entry name" value="P-loop containing nucleoside triphosphate hydrolases"/>
    <property type="match status" value="1"/>
</dbReference>
<evidence type="ECO:0000313" key="2">
    <source>
        <dbReference type="Proteomes" id="UP001217083"/>
    </source>
</evidence>
<reference evidence="1 2" key="1">
    <citation type="submission" date="2023-03" db="EMBL/GenBank/DDBJ databases">
        <title>Muricauda XX sp. nov. and Muricauda XXX sp. nov., two novel species isolated from Okinawa Trough.</title>
        <authorList>
            <person name="Cao W."/>
            <person name="Deng X."/>
        </authorList>
    </citation>
    <scope>NUCLEOTIDE SEQUENCE [LARGE SCALE GENOMIC DNA]</scope>
    <source>
        <strain evidence="1 2">81s02</strain>
    </source>
</reference>
<dbReference type="InterPro" id="IPR027417">
    <property type="entry name" value="P-loop_NTPase"/>
</dbReference>
<protein>
    <submittedName>
        <fullName evidence="1">Sulfotransferase</fullName>
    </submittedName>
</protein>
<dbReference type="Gene3D" id="3.40.50.300">
    <property type="entry name" value="P-loop containing nucleotide triphosphate hydrolases"/>
    <property type="match status" value="1"/>
</dbReference>
<comment type="caution">
    <text evidence="1">The sequence shown here is derived from an EMBL/GenBank/DDBJ whole genome shotgun (WGS) entry which is preliminary data.</text>
</comment>
<dbReference type="Pfam" id="PF13469">
    <property type="entry name" value="Sulfotransfer_3"/>
    <property type="match status" value="1"/>
</dbReference>
<dbReference type="RefSeq" id="WP_275648909.1">
    <property type="nucleotide sequence ID" value="NZ_JARFVA010000002.1"/>
</dbReference>
<keyword evidence="2" id="KW-1185">Reference proteome</keyword>
<evidence type="ECO:0000313" key="1">
    <source>
        <dbReference type="EMBL" id="MDF0706871.1"/>
    </source>
</evidence>
<proteinExistence type="predicted"/>
<gene>
    <name evidence="1" type="ORF">PY091_06560</name>
</gene>
<dbReference type="Proteomes" id="UP001217083">
    <property type="component" value="Unassembled WGS sequence"/>
</dbReference>
<organism evidence="1 2">
    <name type="scientific">Flagellimonas okinawensis</name>
    <dbReference type="NCBI Taxonomy" id="3031324"/>
    <lineage>
        <taxon>Bacteria</taxon>
        <taxon>Pseudomonadati</taxon>
        <taxon>Bacteroidota</taxon>
        <taxon>Flavobacteriia</taxon>
        <taxon>Flavobacteriales</taxon>
        <taxon>Flavobacteriaceae</taxon>
        <taxon>Flagellimonas</taxon>
    </lineage>
</organism>